<dbReference type="PANTHER" id="PTHR10668:SF105">
    <property type="entry name" value="DEHYDROGENASE-RELATED"/>
    <property type="match status" value="1"/>
</dbReference>
<dbReference type="OrthoDB" id="833207at2"/>
<accession>A0A7I9V5I3</accession>
<name>A0A7I9V5I3_9ACTN</name>
<protein>
    <submittedName>
        <fullName evidence="1">Putative dehydrogenase</fullName>
    </submittedName>
</protein>
<organism evidence="1 2">
    <name type="scientific">Gordonia spumicola</name>
    <dbReference type="NCBI Taxonomy" id="589161"/>
    <lineage>
        <taxon>Bacteria</taxon>
        <taxon>Bacillati</taxon>
        <taxon>Actinomycetota</taxon>
        <taxon>Actinomycetes</taxon>
        <taxon>Mycobacteriales</taxon>
        <taxon>Gordoniaceae</taxon>
        <taxon>Gordonia</taxon>
    </lineage>
</organism>
<comment type="caution">
    <text evidence="1">The sequence shown here is derived from an EMBL/GenBank/DDBJ whole genome shotgun (WGS) entry which is preliminary data.</text>
</comment>
<dbReference type="PANTHER" id="PTHR10668">
    <property type="entry name" value="PHYTOENE DEHYDROGENASE"/>
    <property type="match status" value="1"/>
</dbReference>
<dbReference type="Gene3D" id="3.50.50.60">
    <property type="entry name" value="FAD/NAD(P)-binding domain"/>
    <property type="match status" value="2"/>
</dbReference>
<evidence type="ECO:0000313" key="1">
    <source>
        <dbReference type="EMBL" id="GEE00675.1"/>
    </source>
</evidence>
<evidence type="ECO:0000313" key="2">
    <source>
        <dbReference type="Proteomes" id="UP000444960"/>
    </source>
</evidence>
<gene>
    <name evidence="1" type="ORF">nbrc107696_11210</name>
</gene>
<keyword evidence="2" id="KW-1185">Reference proteome</keyword>
<dbReference type="EMBL" id="BJOV01000002">
    <property type="protein sequence ID" value="GEE00675.1"/>
    <property type="molecule type" value="Genomic_DNA"/>
</dbReference>
<sequence length="470" mass="48889">MRDVFDAVIVGSGPNGLTAAATLAVAGRRVLVLEAADAVGGGARTDDAFGSGIARDVCSAVHPTGFVSPAFADLRLTEHGLRWLTPDVSLAHVADSDVIALRRGNRCLAEELGVDARRWERIVCSPDPAGLAADVLAMPGVPRRLLDMARFGPAALSPVDVLARAFRTDRAATAFAGIAAHAGRPLSAAGSSAAGLLLGMLTTSGWPVAEGGSQAIADALVSVIRGHGGVVETGVEVTDRAQLPSGCDVFLDTSPSLLRRLFGDQLGRRYGRALRRFDYGSGVCKVDYLLSEPIPWAHRPDVLADTATFHLAEGVEMIRATENDVAAGRVPRRPWILGGEPTRVDPGRAPAGVHLAWAYCHVPAGCDVDMSEAITAEVERAAPGFRDTVRGTIVTTATDLARHNANYVAGDINCGAASLRQLLARPILARTPQVTGVPGVYLCSSATAPGGGVHGMAGHRAARAALSARR</sequence>
<dbReference type="Proteomes" id="UP000444960">
    <property type="component" value="Unassembled WGS sequence"/>
</dbReference>
<dbReference type="SUPFAM" id="SSF51905">
    <property type="entry name" value="FAD/NAD(P)-binding domain"/>
    <property type="match status" value="1"/>
</dbReference>
<dbReference type="InterPro" id="IPR036188">
    <property type="entry name" value="FAD/NAD-bd_sf"/>
</dbReference>
<dbReference type="Pfam" id="PF13450">
    <property type="entry name" value="NAD_binding_8"/>
    <property type="match status" value="1"/>
</dbReference>
<dbReference type="AlphaFoldDB" id="A0A7I9V5I3"/>
<proteinExistence type="predicted"/>
<reference evidence="2" key="1">
    <citation type="submission" date="2019-06" db="EMBL/GenBank/DDBJ databases">
        <title>Gordonia isolated from sludge of a wastewater treatment plant.</title>
        <authorList>
            <person name="Tamura T."/>
            <person name="Aoyama K."/>
            <person name="Kang Y."/>
            <person name="Saito S."/>
            <person name="Akiyama N."/>
            <person name="Yazawa K."/>
            <person name="Gonoi T."/>
            <person name="Mikami Y."/>
        </authorList>
    </citation>
    <scope>NUCLEOTIDE SEQUENCE [LARGE SCALE GENOMIC DNA]</scope>
    <source>
        <strain evidence="2">NBRC 107696</strain>
    </source>
</reference>